<feature type="compositionally biased region" description="Basic residues" evidence="1">
    <location>
        <begin position="141"/>
        <end position="150"/>
    </location>
</feature>
<gene>
    <name evidence="2" type="ORF">PSYICH_LOCUS5903</name>
</gene>
<feature type="compositionally biased region" description="Basic residues" evidence="1">
    <location>
        <begin position="257"/>
        <end position="266"/>
    </location>
</feature>
<dbReference type="PANTHER" id="PTHR14740">
    <property type="entry name" value="CASPASE ACTIVITY AND APOPTOSIS INHIBITOR 1"/>
    <property type="match status" value="1"/>
</dbReference>
<organism evidence="2 3">
    <name type="scientific">Psylliodes chrysocephalus</name>
    <dbReference type="NCBI Taxonomy" id="3402493"/>
    <lineage>
        <taxon>Eukaryota</taxon>
        <taxon>Metazoa</taxon>
        <taxon>Ecdysozoa</taxon>
        <taxon>Arthropoda</taxon>
        <taxon>Hexapoda</taxon>
        <taxon>Insecta</taxon>
        <taxon>Pterygota</taxon>
        <taxon>Neoptera</taxon>
        <taxon>Endopterygota</taxon>
        <taxon>Coleoptera</taxon>
        <taxon>Polyphaga</taxon>
        <taxon>Cucujiformia</taxon>
        <taxon>Chrysomeloidea</taxon>
        <taxon>Chrysomelidae</taxon>
        <taxon>Galerucinae</taxon>
        <taxon>Alticini</taxon>
        <taxon>Psylliodes</taxon>
    </lineage>
</organism>
<feature type="compositionally biased region" description="Basic residues" evidence="1">
    <location>
        <begin position="1"/>
        <end position="22"/>
    </location>
</feature>
<dbReference type="Pfam" id="PF15335">
    <property type="entry name" value="CAAP1"/>
    <property type="match status" value="1"/>
</dbReference>
<dbReference type="Proteomes" id="UP001153636">
    <property type="component" value="Chromosome 18"/>
</dbReference>
<evidence type="ECO:0000313" key="2">
    <source>
        <dbReference type="EMBL" id="CAH1104764.1"/>
    </source>
</evidence>
<protein>
    <submittedName>
        <fullName evidence="2">Uncharacterized protein</fullName>
    </submittedName>
</protein>
<feature type="compositionally biased region" description="Basic and acidic residues" evidence="1">
    <location>
        <begin position="336"/>
        <end position="364"/>
    </location>
</feature>
<dbReference type="InterPro" id="IPR038991">
    <property type="entry name" value="CAAP1"/>
</dbReference>
<feature type="compositionally biased region" description="Basic and acidic residues" evidence="1">
    <location>
        <begin position="291"/>
        <end position="305"/>
    </location>
</feature>
<feature type="compositionally biased region" description="Basic and acidic residues" evidence="1">
    <location>
        <begin position="379"/>
        <end position="404"/>
    </location>
</feature>
<feature type="compositionally biased region" description="Low complexity" evidence="1">
    <location>
        <begin position="235"/>
        <end position="249"/>
    </location>
</feature>
<reference evidence="2" key="1">
    <citation type="submission" date="2022-01" db="EMBL/GenBank/DDBJ databases">
        <authorList>
            <person name="King R."/>
        </authorList>
    </citation>
    <scope>NUCLEOTIDE SEQUENCE</scope>
</reference>
<dbReference type="OrthoDB" id="10064012at2759"/>
<feature type="compositionally biased region" description="Acidic residues" evidence="1">
    <location>
        <begin position="225"/>
        <end position="234"/>
    </location>
</feature>
<sequence>MSSLKYHREKRHHSKKEKKLIKLIKPTSESEDEGSEHELSYYLNDKVKLMKEVLKIIKPKKIRTMAPDCIKNMDSEEINSMLLDELLGISNKRLKHIFNGQSLNEEDSSTDPEEQAEDIISLDDISDDDLVIDLDSDQESKKKKKKHRMKVKEETKRKKIKKEKHDKEHENKKSEIENPMSKSNLMSVLELLELQARARAIKSQLALETRISETTKEKSPKVKSEEDDDDDEVIVESPKNIEIIITSSESENESNSRKVKISKKSGRQTEKAAPLTEVSGNVRIINQTTIREADNTCKSSEKDIDVSNNSKNNSNGDIEEQRDLHDQTTESQTPESSEKTKTNSELATDDHQEVQNCNDHKKEIQEEEIVDTSSVSNKKLSDNNQNEKDNSSLESNSRPEHLPEKLISTSEEMSKFQEKDNETSKLDEQEVNNLSPTIKNKSKIRLLSKLKSIKHEKELLYKTVKKKSKKEAKEVINSSDDSEGIIIDLEQTEMDCINLD</sequence>
<feature type="compositionally biased region" description="Polar residues" evidence="1">
    <location>
        <begin position="306"/>
        <end position="316"/>
    </location>
</feature>
<feature type="region of interest" description="Disordered" evidence="1">
    <location>
        <begin position="1"/>
        <end position="37"/>
    </location>
</feature>
<evidence type="ECO:0000256" key="1">
    <source>
        <dbReference type="SAM" id="MobiDB-lite"/>
    </source>
</evidence>
<feature type="compositionally biased region" description="Basic and acidic residues" evidence="1">
    <location>
        <begin position="210"/>
        <end position="224"/>
    </location>
</feature>
<feature type="compositionally biased region" description="Basic and acidic residues" evidence="1">
    <location>
        <begin position="412"/>
        <end position="428"/>
    </location>
</feature>
<dbReference type="EMBL" id="OV651830">
    <property type="protein sequence ID" value="CAH1104764.1"/>
    <property type="molecule type" value="Genomic_DNA"/>
</dbReference>
<dbReference type="GO" id="GO:0042981">
    <property type="term" value="P:regulation of apoptotic process"/>
    <property type="evidence" value="ECO:0007669"/>
    <property type="project" value="InterPro"/>
</dbReference>
<dbReference type="AlphaFoldDB" id="A0A9P0G7A8"/>
<name>A0A9P0G7A8_9CUCU</name>
<feature type="compositionally biased region" description="Basic and acidic residues" evidence="1">
    <location>
        <begin position="319"/>
        <end position="328"/>
    </location>
</feature>
<dbReference type="PANTHER" id="PTHR14740:SF3">
    <property type="entry name" value="CASPASE ACTIVITY AND APOPTOSIS INHIBITOR 1"/>
    <property type="match status" value="1"/>
</dbReference>
<proteinExistence type="predicted"/>
<feature type="region of interest" description="Disordered" evidence="1">
    <location>
        <begin position="208"/>
        <end position="434"/>
    </location>
</feature>
<feature type="compositionally biased region" description="Basic and acidic residues" evidence="1">
    <location>
        <begin position="163"/>
        <end position="176"/>
    </location>
</feature>
<accession>A0A9P0G7A8</accession>
<evidence type="ECO:0000313" key="3">
    <source>
        <dbReference type="Proteomes" id="UP001153636"/>
    </source>
</evidence>
<feature type="region of interest" description="Disordered" evidence="1">
    <location>
        <begin position="135"/>
        <end position="183"/>
    </location>
</feature>
<keyword evidence="3" id="KW-1185">Reference proteome</keyword>